<feature type="region of interest" description="Disordered" evidence="2">
    <location>
        <begin position="269"/>
        <end position="306"/>
    </location>
</feature>
<dbReference type="PROSITE" id="PS50102">
    <property type="entry name" value="RRM"/>
    <property type="match status" value="1"/>
</dbReference>
<dbReference type="EMBL" id="MU866605">
    <property type="protein sequence ID" value="KAK4171236.1"/>
    <property type="molecule type" value="Genomic_DNA"/>
</dbReference>
<dbReference type="Gene3D" id="3.30.70.330">
    <property type="match status" value="1"/>
</dbReference>
<comment type="caution">
    <text evidence="4">The sequence shown here is derived from an EMBL/GenBank/DDBJ whole genome shotgun (WGS) entry which is preliminary data.</text>
</comment>
<feature type="region of interest" description="Disordered" evidence="2">
    <location>
        <begin position="210"/>
        <end position="232"/>
    </location>
</feature>
<keyword evidence="1" id="KW-0694">RNA-binding</keyword>
<feature type="domain" description="RRM" evidence="3">
    <location>
        <begin position="402"/>
        <end position="471"/>
    </location>
</feature>
<dbReference type="SUPFAM" id="SSF54928">
    <property type="entry name" value="RNA-binding domain, RBD"/>
    <property type="match status" value="1"/>
</dbReference>
<evidence type="ECO:0000313" key="5">
    <source>
        <dbReference type="Proteomes" id="UP001302321"/>
    </source>
</evidence>
<sequence>MRPTTWLNNTRASRYRAPRESRDVNSSDGTGPPQPPQQFGMNDGYYSANAYSAFYPPHQMFHPAFHRSYSAPDHSSLVGNPHAHGNYYAHHEFHSRPVTPHAPSPLGLSGQYGLRPDAVPFDPSSPLVAPSPLLAYPAPQPYRASCYDSCGDDCPFADPYLTGWLERNAKEKELETTQASPHVPLKSLRNGGKVATVLQPGWLERMVKDRESRGDTMDTPRTTSPPPTTGDHTVWEYQQSMNLRGGQLSDFQDSIDFADKKNLRFSRFSTPALPGQRTSTSRFFPPGLPRQHISTSRSSTPSTCGQHMSTFQSPVIATGSQHALLDQGSATASTRSLDRLLQPFNGNSYDHLDRVRQAFKRAENAKRTLELSDSPCSSSNNSQQSSWSIEDVADDIQPGDSCSLFISGLPNDVTLSELLGSIRGYGRVRYSKITSSAALVVFFERNAAQKLAREGQLAVGEVQVKVCLAKKRIAQSTLSLEASRVLVITGFIGGLNVAFLKECLQMKNIQYELDKIVRGASGGMFALEWHFASHTQAAKAMELIMTEPYFSKKGVNATYGIDPCAGPCAGPSRDM</sequence>
<protein>
    <recommendedName>
        <fullName evidence="3">RRM domain-containing protein</fullName>
    </recommendedName>
</protein>
<evidence type="ECO:0000256" key="1">
    <source>
        <dbReference type="PROSITE-ProRule" id="PRU00176"/>
    </source>
</evidence>
<dbReference type="InterPro" id="IPR035979">
    <property type="entry name" value="RBD_domain_sf"/>
</dbReference>
<feature type="region of interest" description="Disordered" evidence="2">
    <location>
        <begin position="1"/>
        <end position="42"/>
    </location>
</feature>
<evidence type="ECO:0000313" key="4">
    <source>
        <dbReference type="EMBL" id="KAK4171236.1"/>
    </source>
</evidence>
<gene>
    <name evidence="4" type="ORF">QBC36DRAFT_199775</name>
</gene>
<organism evidence="4 5">
    <name type="scientific">Triangularia setosa</name>
    <dbReference type="NCBI Taxonomy" id="2587417"/>
    <lineage>
        <taxon>Eukaryota</taxon>
        <taxon>Fungi</taxon>
        <taxon>Dikarya</taxon>
        <taxon>Ascomycota</taxon>
        <taxon>Pezizomycotina</taxon>
        <taxon>Sordariomycetes</taxon>
        <taxon>Sordariomycetidae</taxon>
        <taxon>Sordariales</taxon>
        <taxon>Podosporaceae</taxon>
        <taxon>Triangularia</taxon>
    </lineage>
</organism>
<reference evidence="4" key="2">
    <citation type="submission" date="2023-05" db="EMBL/GenBank/DDBJ databases">
        <authorList>
            <consortium name="Lawrence Berkeley National Laboratory"/>
            <person name="Steindorff A."/>
            <person name="Hensen N."/>
            <person name="Bonometti L."/>
            <person name="Westerberg I."/>
            <person name="Brannstrom I.O."/>
            <person name="Guillou S."/>
            <person name="Cros-Aarteil S."/>
            <person name="Calhoun S."/>
            <person name="Haridas S."/>
            <person name="Kuo A."/>
            <person name="Mondo S."/>
            <person name="Pangilinan J."/>
            <person name="Riley R."/>
            <person name="Labutti K."/>
            <person name="Andreopoulos B."/>
            <person name="Lipzen A."/>
            <person name="Chen C."/>
            <person name="Yanf M."/>
            <person name="Daum C."/>
            <person name="Ng V."/>
            <person name="Clum A."/>
            <person name="Ohm R."/>
            <person name="Martin F."/>
            <person name="Silar P."/>
            <person name="Natvig D."/>
            <person name="Lalanne C."/>
            <person name="Gautier V."/>
            <person name="Ament-Velasquez S.L."/>
            <person name="Kruys A."/>
            <person name="Hutchinson M.I."/>
            <person name="Powell A.J."/>
            <person name="Barry K."/>
            <person name="Miller A.N."/>
            <person name="Grigoriev I.V."/>
            <person name="Debuchy R."/>
            <person name="Gladieux P."/>
            <person name="Thoren M.H."/>
            <person name="Johannesson H."/>
        </authorList>
    </citation>
    <scope>NUCLEOTIDE SEQUENCE</scope>
    <source>
        <strain evidence="4">CBS 892.96</strain>
    </source>
</reference>
<reference evidence="4" key="1">
    <citation type="journal article" date="2023" name="Mol. Phylogenet. Evol.">
        <title>Genome-scale phylogeny and comparative genomics of the fungal order Sordariales.</title>
        <authorList>
            <person name="Hensen N."/>
            <person name="Bonometti L."/>
            <person name="Westerberg I."/>
            <person name="Brannstrom I.O."/>
            <person name="Guillou S."/>
            <person name="Cros-Aarteil S."/>
            <person name="Calhoun S."/>
            <person name="Haridas S."/>
            <person name="Kuo A."/>
            <person name="Mondo S."/>
            <person name="Pangilinan J."/>
            <person name="Riley R."/>
            <person name="LaButti K."/>
            <person name="Andreopoulos B."/>
            <person name="Lipzen A."/>
            <person name="Chen C."/>
            <person name="Yan M."/>
            <person name="Daum C."/>
            <person name="Ng V."/>
            <person name="Clum A."/>
            <person name="Steindorff A."/>
            <person name="Ohm R.A."/>
            <person name="Martin F."/>
            <person name="Silar P."/>
            <person name="Natvig D.O."/>
            <person name="Lalanne C."/>
            <person name="Gautier V."/>
            <person name="Ament-Velasquez S.L."/>
            <person name="Kruys A."/>
            <person name="Hutchinson M.I."/>
            <person name="Powell A.J."/>
            <person name="Barry K."/>
            <person name="Miller A.N."/>
            <person name="Grigoriev I.V."/>
            <person name="Debuchy R."/>
            <person name="Gladieux P."/>
            <person name="Hiltunen Thoren M."/>
            <person name="Johannesson H."/>
        </authorList>
    </citation>
    <scope>NUCLEOTIDE SEQUENCE</scope>
    <source>
        <strain evidence="4">CBS 892.96</strain>
    </source>
</reference>
<evidence type="ECO:0000259" key="3">
    <source>
        <dbReference type="PROSITE" id="PS50102"/>
    </source>
</evidence>
<name>A0AAN6VXJ9_9PEZI</name>
<accession>A0AAN6VXJ9</accession>
<dbReference type="InterPro" id="IPR000504">
    <property type="entry name" value="RRM_dom"/>
</dbReference>
<feature type="compositionally biased region" description="Polar residues" evidence="2">
    <location>
        <begin position="1"/>
        <end position="12"/>
    </location>
</feature>
<evidence type="ECO:0000256" key="2">
    <source>
        <dbReference type="SAM" id="MobiDB-lite"/>
    </source>
</evidence>
<dbReference type="AlphaFoldDB" id="A0AAN6VXJ9"/>
<dbReference type="GO" id="GO:0003723">
    <property type="term" value="F:RNA binding"/>
    <property type="evidence" value="ECO:0007669"/>
    <property type="project" value="UniProtKB-UniRule"/>
</dbReference>
<keyword evidence="5" id="KW-1185">Reference proteome</keyword>
<dbReference type="InterPro" id="IPR012677">
    <property type="entry name" value="Nucleotide-bd_a/b_plait_sf"/>
</dbReference>
<proteinExistence type="predicted"/>
<feature type="compositionally biased region" description="Polar residues" evidence="2">
    <location>
        <begin position="292"/>
        <end position="306"/>
    </location>
</feature>
<dbReference type="Proteomes" id="UP001302321">
    <property type="component" value="Unassembled WGS sequence"/>
</dbReference>